<comment type="caution">
    <text evidence="2">The sequence shown here is derived from an EMBL/GenBank/DDBJ whole genome shotgun (WGS) entry which is preliminary data.</text>
</comment>
<evidence type="ECO:0000313" key="2">
    <source>
        <dbReference type="EMBL" id="OWM84515.1"/>
    </source>
</evidence>
<dbReference type="InterPro" id="IPR010491">
    <property type="entry name" value="PRP1_N"/>
</dbReference>
<proteinExistence type="predicted"/>
<feature type="domain" description="PRP1 splicing factor N-terminal" evidence="1">
    <location>
        <begin position="111"/>
        <end position="194"/>
    </location>
</feature>
<name>A0A218XH23_PUNGR</name>
<dbReference type="Proteomes" id="UP000197138">
    <property type="component" value="Unassembled WGS sequence"/>
</dbReference>
<organism evidence="2 3">
    <name type="scientific">Punica granatum</name>
    <name type="common">Pomegranate</name>
    <dbReference type="NCBI Taxonomy" id="22663"/>
    <lineage>
        <taxon>Eukaryota</taxon>
        <taxon>Viridiplantae</taxon>
        <taxon>Streptophyta</taxon>
        <taxon>Embryophyta</taxon>
        <taxon>Tracheophyta</taxon>
        <taxon>Spermatophyta</taxon>
        <taxon>Magnoliopsida</taxon>
        <taxon>eudicotyledons</taxon>
        <taxon>Gunneridae</taxon>
        <taxon>Pentapetalae</taxon>
        <taxon>rosids</taxon>
        <taxon>malvids</taxon>
        <taxon>Myrtales</taxon>
        <taxon>Lythraceae</taxon>
        <taxon>Punica</taxon>
    </lineage>
</organism>
<dbReference type="AlphaFoldDB" id="A0A218XH23"/>
<dbReference type="EMBL" id="MTKT01001357">
    <property type="protein sequence ID" value="OWM84515.1"/>
    <property type="molecule type" value="Genomic_DNA"/>
</dbReference>
<evidence type="ECO:0000313" key="3">
    <source>
        <dbReference type="Proteomes" id="UP000197138"/>
    </source>
</evidence>
<accession>A0A218XH23</accession>
<dbReference type="Pfam" id="PF06424">
    <property type="entry name" value="PRP1_N"/>
    <property type="match status" value="1"/>
</dbReference>
<gene>
    <name evidence="2" type="ORF">CDL15_Pgr000955</name>
</gene>
<reference evidence="3" key="1">
    <citation type="journal article" date="2017" name="Plant J.">
        <title>The pomegranate (Punica granatum L.) genome and the genomics of punicalagin biosynthesis.</title>
        <authorList>
            <person name="Qin G."/>
            <person name="Xu C."/>
            <person name="Ming R."/>
            <person name="Tang H."/>
            <person name="Guyot R."/>
            <person name="Kramer E.M."/>
            <person name="Hu Y."/>
            <person name="Yi X."/>
            <person name="Qi Y."/>
            <person name="Xu X."/>
            <person name="Gao Z."/>
            <person name="Pan H."/>
            <person name="Jian J."/>
            <person name="Tian Y."/>
            <person name="Yue Z."/>
            <person name="Xu Y."/>
        </authorList>
    </citation>
    <scope>NUCLEOTIDE SEQUENCE [LARGE SCALE GENOMIC DNA]</scope>
    <source>
        <strain evidence="3">cv. Dabenzi</strain>
    </source>
</reference>
<sequence>MLPRRTANQRRVVEGDKLNRRIEQIIDTWLVVALERRLDVVVDRLAERVVALMEARQEVDLMRGRVINPTADLEDVEYDSYSEGDANIFIEEDPSDDAFFLAGGDGEPEFDKNDEGDDEGYDENWKFDEFEGNDVGIFASVKYDEDDKEADAIWEAIDKMIDSQRKDRREARLKQEIEKYRASNQQIRTRMSDVFIESITAAEYFESRFFSNHPFWIMG</sequence>
<dbReference type="GO" id="GO:0000398">
    <property type="term" value="P:mRNA splicing, via spliceosome"/>
    <property type="evidence" value="ECO:0007669"/>
    <property type="project" value="InterPro"/>
</dbReference>
<evidence type="ECO:0000259" key="1">
    <source>
        <dbReference type="Pfam" id="PF06424"/>
    </source>
</evidence>
<protein>
    <recommendedName>
        <fullName evidence="1">PRP1 splicing factor N-terminal domain-containing protein</fullName>
    </recommendedName>
</protein>